<dbReference type="InterPro" id="IPR000073">
    <property type="entry name" value="AB_hydrolase_1"/>
</dbReference>
<keyword evidence="4" id="KW-1185">Reference proteome</keyword>
<dbReference type="InterPro" id="IPR029058">
    <property type="entry name" value="AB_hydrolase_fold"/>
</dbReference>
<dbReference type="PANTHER" id="PTHR43798">
    <property type="entry name" value="MONOACYLGLYCEROL LIPASE"/>
    <property type="match status" value="1"/>
</dbReference>
<sequence>MERVTPLAFGGFKYEYRVVTRPEPAMAPILLLGGAFQDKQSWLRHEALIGPLASVVTVDLPGAGAADYLPAGYGLEFLADALHHMIVEEGLPPLNVMGGSYGGAVAYRLAQRHPADVRRLLLCGTALDVPDATRARAADTVALLRRGAMDDFVRATLALFLCQDSDREIRRQAAVARLLERQLRALTPEDIRKYVANTERVLAAPLPAGAPPAVPTLLVTGEHDSLTTASMCRATAARCPDARFLTVRQADHLMPLQRLDEFVDLMLRFFGDRTLHDLPYRTPPAGHDQPARTAAA</sequence>
<gene>
    <name evidence="3" type="ORF">Pa4123_63560</name>
</gene>
<proteinExistence type="predicted"/>
<protein>
    <submittedName>
        <fullName evidence="3">Hydrolase</fullName>
    </submittedName>
</protein>
<dbReference type="EMBL" id="BSDI01000040">
    <property type="protein sequence ID" value="GLI01080.1"/>
    <property type="molecule type" value="Genomic_DNA"/>
</dbReference>
<dbReference type="Gene3D" id="3.40.50.1820">
    <property type="entry name" value="alpha/beta hydrolase"/>
    <property type="match status" value="1"/>
</dbReference>
<dbReference type="Proteomes" id="UP001144280">
    <property type="component" value="Unassembled WGS sequence"/>
</dbReference>
<reference evidence="3" key="1">
    <citation type="submission" date="2022-12" db="EMBL/GenBank/DDBJ databases">
        <title>New Phytohabitans aurantiacus sp. RD004123 nov., an actinomycete isolated from soil.</title>
        <authorList>
            <person name="Triningsih D.W."/>
            <person name="Harunari E."/>
            <person name="Igarashi Y."/>
        </authorList>
    </citation>
    <scope>NUCLEOTIDE SEQUENCE</scope>
    <source>
        <strain evidence="3">RD004123</strain>
    </source>
</reference>
<dbReference type="Pfam" id="PF00561">
    <property type="entry name" value="Abhydrolase_1"/>
    <property type="match status" value="1"/>
</dbReference>
<dbReference type="SUPFAM" id="SSF53474">
    <property type="entry name" value="alpha/beta-Hydrolases"/>
    <property type="match status" value="1"/>
</dbReference>
<name>A0ABQ5R323_9ACTN</name>
<evidence type="ECO:0000256" key="1">
    <source>
        <dbReference type="ARBA" id="ARBA00022801"/>
    </source>
</evidence>
<organism evidence="3 4">
    <name type="scientific">Phytohabitans aurantiacus</name>
    <dbReference type="NCBI Taxonomy" id="3016789"/>
    <lineage>
        <taxon>Bacteria</taxon>
        <taxon>Bacillati</taxon>
        <taxon>Actinomycetota</taxon>
        <taxon>Actinomycetes</taxon>
        <taxon>Micromonosporales</taxon>
        <taxon>Micromonosporaceae</taxon>
    </lineage>
</organism>
<evidence type="ECO:0000313" key="4">
    <source>
        <dbReference type="Proteomes" id="UP001144280"/>
    </source>
</evidence>
<dbReference type="PRINTS" id="PR00111">
    <property type="entry name" value="ABHYDROLASE"/>
</dbReference>
<dbReference type="GO" id="GO:0016787">
    <property type="term" value="F:hydrolase activity"/>
    <property type="evidence" value="ECO:0007669"/>
    <property type="project" value="UniProtKB-KW"/>
</dbReference>
<comment type="caution">
    <text evidence="3">The sequence shown here is derived from an EMBL/GenBank/DDBJ whole genome shotgun (WGS) entry which is preliminary data.</text>
</comment>
<dbReference type="InterPro" id="IPR050266">
    <property type="entry name" value="AB_hydrolase_sf"/>
</dbReference>
<accession>A0ABQ5R323</accession>
<keyword evidence="1 3" id="KW-0378">Hydrolase</keyword>
<evidence type="ECO:0000313" key="3">
    <source>
        <dbReference type="EMBL" id="GLI01080.1"/>
    </source>
</evidence>
<evidence type="ECO:0000259" key="2">
    <source>
        <dbReference type="Pfam" id="PF00561"/>
    </source>
</evidence>
<dbReference type="PANTHER" id="PTHR43798:SF31">
    <property type="entry name" value="AB HYDROLASE SUPERFAMILY PROTEIN YCLE"/>
    <property type="match status" value="1"/>
</dbReference>
<feature type="domain" description="AB hydrolase-1" evidence="2">
    <location>
        <begin position="28"/>
        <end position="256"/>
    </location>
</feature>